<evidence type="ECO:0000256" key="1">
    <source>
        <dbReference type="ARBA" id="ARBA00004515"/>
    </source>
</evidence>
<dbReference type="InterPro" id="IPR002201">
    <property type="entry name" value="Glyco_trans_9"/>
</dbReference>
<comment type="catalytic activity">
    <reaction evidence="13">
        <text>an alpha-Kdo-(2-&gt;4)-alpha-Kdo-(2-&gt;6)-lipid A + ADP-L-glycero-beta-D-manno-heptose = an L-alpha-D-Hep-(1-&gt;5)-[alpha-Kdo-(2-&gt;4)]-alpha-Kdo-(2-&gt;6)-lipid A + ADP + H(+)</text>
        <dbReference type="Rhea" id="RHEA:74067"/>
        <dbReference type="ChEBI" id="CHEBI:15378"/>
        <dbReference type="ChEBI" id="CHEBI:61506"/>
        <dbReference type="ChEBI" id="CHEBI:176431"/>
        <dbReference type="ChEBI" id="CHEBI:193068"/>
        <dbReference type="ChEBI" id="CHEBI:456216"/>
        <dbReference type="EC" id="2.4.99.23"/>
    </reaction>
</comment>
<evidence type="ECO:0000256" key="11">
    <source>
        <dbReference type="ARBA" id="ARBA00044190"/>
    </source>
</evidence>
<dbReference type="SUPFAM" id="SSF53756">
    <property type="entry name" value="UDP-Glycosyltransferase/glycogen phosphorylase"/>
    <property type="match status" value="1"/>
</dbReference>
<comment type="pathway">
    <text evidence="2">Bacterial outer membrane biogenesis; LPS core biosynthesis.</text>
</comment>
<dbReference type="Proteomes" id="UP000811899">
    <property type="component" value="Unassembled WGS sequence"/>
</dbReference>
<dbReference type="EC" id="2.4.99.23" evidence="10"/>
<keyword evidence="7" id="KW-0448">Lipopolysaccharide biosynthesis</keyword>
<dbReference type="RefSeq" id="WP_214172342.1">
    <property type="nucleotide sequence ID" value="NZ_JAHCVJ010000006.1"/>
</dbReference>
<evidence type="ECO:0000313" key="14">
    <source>
        <dbReference type="EMBL" id="MBT0665567.1"/>
    </source>
</evidence>
<dbReference type="InterPro" id="IPR051199">
    <property type="entry name" value="LPS_LOS_Heptosyltrfase"/>
</dbReference>
<evidence type="ECO:0000256" key="12">
    <source>
        <dbReference type="ARBA" id="ARBA00044330"/>
    </source>
</evidence>
<gene>
    <name evidence="14" type="primary">waaC</name>
    <name evidence="14" type="ORF">KI809_14760</name>
</gene>
<keyword evidence="5" id="KW-0328">Glycosyltransferase</keyword>
<organism evidence="14 15">
    <name type="scientific">Geoanaerobacter pelophilus</name>
    <dbReference type="NCBI Taxonomy" id="60036"/>
    <lineage>
        <taxon>Bacteria</taxon>
        <taxon>Pseudomonadati</taxon>
        <taxon>Thermodesulfobacteriota</taxon>
        <taxon>Desulfuromonadia</taxon>
        <taxon>Geobacterales</taxon>
        <taxon>Geobacteraceae</taxon>
        <taxon>Geoanaerobacter</taxon>
    </lineage>
</organism>
<comment type="subcellular location">
    <subcellularLocation>
        <location evidence="1">Cell inner membrane</location>
        <topology evidence="1">Peripheral membrane protein</topology>
        <orientation evidence="1">Cytoplasmic side</orientation>
    </subcellularLocation>
</comment>
<evidence type="ECO:0000256" key="13">
    <source>
        <dbReference type="ARBA" id="ARBA00049201"/>
    </source>
</evidence>
<accession>A0AAW4L5W6</accession>
<dbReference type="Gene3D" id="3.40.50.2000">
    <property type="entry name" value="Glycogen Phosphorylase B"/>
    <property type="match status" value="2"/>
</dbReference>
<protein>
    <recommendedName>
        <fullName evidence="11">Lipopolysaccharide heptosyltransferase 1</fullName>
        <ecNumber evidence="10">2.4.99.23</ecNumber>
    </recommendedName>
    <alternativeName>
        <fullName evidence="12">ADP-heptose:lipopolysaccharide heptosyltransferase I</fullName>
    </alternativeName>
</protein>
<keyword evidence="6" id="KW-0808">Transferase</keyword>
<evidence type="ECO:0000256" key="2">
    <source>
        <dbReference type="ARBA" id="ARBA00004713"/>
    </source>
</evidence>
<proteinExistence type="inferred from homology"/>
<evidence type="ECO:0000256" key="9">
    <source>
        <dbReference type="ARBA" id="ARBA00043995"/>
    </source>
</evidence>
<dbReference type="EMBL" id="JAHCVJ010000006">
    <property type="protein sequence ID" value="MBT0665567.1"/>
    <property type="molecule type" value="Genomic_DNA"/>
</dbReference>
<keyword evidence="8" id="KW-0472">Membrane</keyword>
<name>A0AAW4L5W6_9BACT</name>
<evidence type="ECO:0000256" key="7">
    <source>
        <dbReference type="ARBA" id="ARBA00022985"/>
    </source>
</evidence>
<dbReference type="NCBIfam" id="TIGR02193">
    <property type="entry name" value="heptsyl_trn_I"/>
    <property type="match status" value="1"/>
</dbReference>
<dbReference type="GO" id="GO:0009244">
    <property type="term" value="P:lipopolysaccharide core region biosynthetic process"/>
    <property type="evidence" value="ECO:0007669"/>
    <property type="project" value="InterPro"/>
</dbReference>
<dbReference type="GO" id="GO:0005829">
    <property type="term" value="C:cytosol"/>
    <property type="evidence" value="ECO:0007669"/>
    <property type="project" value="TreeGrafter"/>
</dbReference>
<comment type="similarity">
    <text evidence="9">Belongs to the glycosyltransferase 9 family.</text>
</comment>
<evidence type="ECO:0000313" key="15">
    <source>
        <dbReference type="Proteomes" id="UP000811899"/>
    </source>
</evidence>
<dbReference type="PANTHER" id="PTHR30160:SF19">
    <property type="entry name" value="LIPOPOLYSACCHARIDE HEPTOSYLTRANSFERASE 1"/>
    <property type="match status" value="1"/>
</dbReference>
<comment type="caution">
    <text evidence="14">The sequence shown here is derived from an EMBL/GenBank/DDBJ whole genome shotgun (WGS) entry which is preliminary data.</text>
</comment>
<dbReference type="GO" id="GO:0005886">
    <property type="term" value="C:plasma membrane"/>
    <property type="evidence" value="ECO:0007669"/>
    <property type="project" value="UniProtKB-SubCell"/>
</dbReference>
<evidence type="ECO:0000256" key="10">
    <source>
        <dbReference type="ARBA" id="ARBA00044041"/>
    </source>
</evidence>
<keyword evidence="4" id="KW-0997">Cell inner membrane</keyword>
<evidence type="ECO:0000256" key="4">
    <source>
        <dbReference type="ARBA" id="ARBA00022519"/>
    </source>
</evidence>
<reference evidence="14 15" key="1">
    <citation type="submission" date="2021-05" db="EMBL/GenBank/DDBJ databases">
        <title>The draft genome of Geobacter pelophilus DSM 12255.</title>
        <authorList>
            <person name="Xu Z."/>
            <person name="Masuda Y."/>
            <person name="Itoh H."/>
            <person name="Senoo K."/>
        </authorList>
    </citation>
    <scope>NUCLEOTIDE SEQUENCE [LARGE SCALE GENOMIC DNA]</scope>
    <source>
        <strain evidence="14 15">DSM 12255</strain>
    </source>
</reference>
<evidence type="ECO:0000256" key="8">
    <source>
        <dbReference type="ARBA" id="ARBA00023136"/>
    </source>
</evidence>
<dbReference type="CDD" id="cd03789">
    <property type="entry name" value="GT9_LPS_heptosyltransferase"/>
    <property type="match status" value="1"/>
</dbReference>
<dbReference type="GO" id="GO:0008713">
    <property type="term" value="F:ADP-heptose-lipopolysaccharide heptosyltransferase activity"/>
    <property type="evidence" value="ECO:0007669"/>
    <property type="project" value="TreeGrafter"/>
</dbReference>
<evidence type="ECO:0000256" key="3">
    <source>
        <dbReference type="ARBA" id="ARBA00022475"/>
    </source>
</evidence>
<evidence type="ECO:0000256" key="6">
    <source>
        <dbReference type="ARBA" id="ARBA00022679"/>
    </source>
</evidence>
<dbReference type="InterPro" id="IPR011908">
    <property type="entry name" value="LipoPS_heptosylTferase-I"/>
</dbReference>
<keyword evidence="3" id="KW-1003">Cell membrane</keyword>
<keyword evidence="15" id="KW-1185">Reference proteome</keyword>
<dbReference type="Pfam" id="PF01075">
    <property type="entry name" value="Glyco_transf_9"/>
    <property type="match status" value="1"/>
</dbReference>
<dbReference type="PANTHER" id="PTHR30160">
    <property type="entry name" value="TETRAACYLDISACCHARIDE 4'-KINASE-RELATED"/>
    <property type="match status" value="1"/>
</dbReference>
<evidence type="ECO:0000256" key="5">
    <source>
        <dbReference type="ARBA" id="ARBA00022676"/>
    </source>
</evidence>
<sequence length="354" mass="39101">MRILIVKMSALGDVIHALPVLDYLHQVRPGIEIGWVVEERFRELLEGNPLVAHLHLIRTREWKKRPLSRQTWKEASRLREEIVACGYDIVFDLQTNTKSGIVAWLSGAPRRVGVAPDQAREPLNRYFMTSSVNIRRQDYHVTDRCLRIVSTAFGRDYAGMQLSTDIHTGSAEEGEAEAYLATLGDGFAVLIHPGTTWGTKLWHEDGWVELGQRILAEFPDSSILLSSAGNAERAMVETIAARVGGQSRVLPAMSLKRLAAVMRKVDLVVGCDSGPVHMAAAVGTPTLSLYRATDGKRTGPRGESHITVQSPLPCTDCLNKQCDNDQECRSSIAVGTMIEGVRKLLHKTTDDGQL</sequence>
<dbReference type="AlphaFoldDB" id="A0AAW4L5W6"/>